<feature type="region of interest" description="Disordered" evidence="5">
    <location>
        <begin position="1"/>
        <end position="165"/>
    </location>
</feature>
<organism evidence="7 8">
    <name type="scientific">Aspergillus cavernicola</name>
    <dbReference type="NCBI Taxonomy" id="176166"/>
    <lineage>
        <taxon>Eukaryota</taxon>
        <taxon>Fungi</taxon>
        <taxon>Dikarya</taxon>
        <taxon>Ascomycota</taxon>
        <taxon>Pezizomycotina</taxon>
        <taxon>Eurotiomycetes</taxon>
        <taxon>Eurotiomycetidae</taxon>
        <taxon>Eurotiales</taxon>
        <taxon>Aspergillaceae</taxon>
        <taxon>Aspergillus</taxon>
        <taxon>Aspergillus subgen. Nidulantes</taxon>
    </lineage>
</organism>
<keyword evidence="4 6" id="KW-0472">Membrane</keyword>
<protein>
    <recommendedName>
        <fullName evidence="9">REJ domain-containing protein</fullName>
    </recommendedName>
</protein>
<keyword evidence="2 6" id="KW-0812">Transmembrane</keyword>
<dbReference type="PANTHER" id="PTHR15549:SF30">
    <property type="entry name" value="MID2 DOMAIN-CONTAINING PROTEIN"/>
    <property type="match status" value="1"/>
</dbReference>
<accession>A0ABR4HWR2</accession>
<reference evidence="7 8" key="1">
    <citation type="submission" date="2024-07" db="EMBL/GenBank/DDBJ databases">
        <title>Section-level genome sequencing and comparative genomics of Aspergillus sections Usti and Cavernicolus.</title>
        <authorList>
            <consortium name="Lawrence Berkeley National Laboratory"/>
            <person name="Nybo J.L."/>
            <person name="Vesth T.C."/>
            <person name="Theobald S."/>
            <person name="Frisvad J.C."/>
            <person name="Larsen T.O."/>
            <person name="Kjaerboelling I."/>
            <person name="Rothschild-Mancinelli K."/>
            <person name="Lyhne E.K."/>
            <person name="Kogle M.E."/>
            <person name="Barry K."/>
            <person name="Clum A."/>
            <person name="Na H."/>
            <person name="Ledsgaard L."/>
            <person name="Lin J."/>
            <person name="Lipzen A."/>
            <person name="Kuo A."/>
            <person name="Riley R."/>
            <person name="Mondo S."/>
            <person name="LaButti K."/>
            <person name="Haridas S."/>
            <person name="Pangalinan J."/>
            <person name="Salamov A.A."/>
            <person name="Simmons B.A."/>
            <person name="Magnuson J.K."/>
            <person name="Chen J."/>
            <person name="Drula E."/>
            <person name="Henrissat B."/>
            <person name="Wiebenga A."/>
            <person name="Lubbers R.J."/>
            <person name="Gomes A.C."/>
            <person name="Makela M.R."/>
            <person name="Stajich J."/>
            <person name="Grigoriev I.V."/>
            <person name="Mortensen U.H."/>
            <person name="De vries R.P."/>
            <person name="Baker S.E."/>
            <person name="Andersen M.R."/>
        </authorList>
    </citation>
    <scope>NUCLEOTIDE SEQUENCE [LARGE SCALE GENOMIC DNA]</scope>
    <source>
        <strain evidence="7 8">CBS 600.67</strain>
    </source>
</reference>
<evidence type="ECO:0000313" key="7">
    <source>
        <dbReference type="EMBL" id="KAL2819936.1"/>
    </source>
</evidence>
<evidence type="ECO:0000313" key="8">
    <source>
        <dbReference type="Proteomes" id="UP001610335"/>
    </source>
</evidence>
<feature type="compositionally biased region" description="Low complexity" evidence="5">
    <location>
        <begin position="254"/>
        <end position="263"/>
    </location>
</feature>
<dbReference type="Proteomes" id="UP001610335">
    <property type="component" value="Unassembled WGS sequence"/>
</dbReference>
<feature type="region of interest" description="Disordered" evidence="5">
    <location>
        <begin position="240"/>
        <end position="298"/>
    </location>
</feature>
<feature type="transmembrane region" description="Helical" evidence="6">
    <location>
        <begin position="172"/>
        <end position="194"/>
    </location>
</feature>
<gene>
    <name evidence="7" type="ORF">BDW59DRAFT_119350</name>
</gene>
<evidence type="ECO:0000256" key="6">
    <source>
        <dbReference type="SAM" id="Phobius"/>
    </source>
</evidence>
<evidence type="ECO:0000256" key="5">
    <source>
        <dbReference type="SAM" id="MobiDB-lite"/>
    </source>
</evidence>
<dbReference type="EMBL" id="JBFXLS010000073">
    <property type="protein sequence ID" value="KAL2819936.1"/>
    <property type="molecule type" value="Genomic_DNA"/>
</dbReference>
<feature type="compositionally biased region" description="Polar residues" evidence="5">
    <location>
        <begin position="323"/>
        <end position="335"/>
    </location>
</feature>
<keyword evidence="8" id="KW-1185">Reference proteome</keyword>
<comment type="subcellular location">
    <subcellularLocation>
        <location evidence="1">Membrane</location>
        <topology evidence="1">Single-pass membrane protein</topology>
    </subcellularLocation>
</comment>
<evidence type="ECO:0008006" key="9">
    <source>
        <dbReference type="Google" id="ProtNLM"/>
    </source>
</evidence>
<dbReference type="PANTHER" id="PTHR15549">
    <property type="entry name" value="PAIRED IMMUNOGLOBULIN-LIKE TYPE 2 RECEPTOR"/>
    <property type="match status" value="1"/>
</dbReference>
<feature type="compositionally biased region" description="Low complexity" evidence="5">
    <location>
        <begin position="9"/>
        <end position="158"/>
    </location>
</feature>
<evidence type="ECO:0000256" key="1">
    <source>
        <dbReference type="ARBA" id="ARBA00004167"/>
    </source>
</evidence>
<evidence type="ECO:0000256" key="3">
    <source>
        <dbReference type="ARBA" id="ARBA00022989"/>
    </source>
</evidence>
<evidence type="ECO:0000256" key="2">
    <source>
        <dbReference type="ARBA" id="ARBA00022692"/>
    </source>
</evidence>
<feature type="compositionally biased region" description="Polar residues" evidence="5">
    <location>
        <begin position="242"/>
        <end position="253"/>
    </location>
</feature>
<feature type="region of interest" description="Disordered" evidence="5">
    <location>
        <begin position="312"/>
        <end position="379"/>
    </location>
</feature>
<dbReference type="InterPro" id="IPR051694">
    <property type="entry name" value="Immunoregulatory_rcpt-like"/>
</dbReference>
<proteinExistence type="predicted"/>
<keyword evidence="3 6" id="KW-1133">Transmembrane helix</keyword>
<sequence>MSSPVPEQTTTTTAPPDPTTTSDTPEGTSTTTEESSTTTETSTSETSTSEPTSGTSTSETTTTESPTDTTTDTTDTTTEPSETAAPTSTTETSTTETTTTDTSTATDSESSATSTEDDPSSTTTVIVTSTDTSVPSTTTGNGGASSTIDSSASATATETGGGGSGLSAGGTIAVAVVVPVVSVAILVLVGLWLWRRHKAKKVAEEERRKEVEEYGFNPNNDPTLPPVMGGAADDNSGYRGWGTTSASRKASTNLSSSAGAGLAMSDTGSQPGYHHAATPSDGTIQYSEGHGALGETEPYGVLGAAPVAAASNQRNPDIHRGPSNASSAYSAGNHSDISEESHMSATHPGGPYYDENPYYTDVQQQYGGYNDPYGGGQPVIRDVQARRNTQIQNPSVFPRQGNAGIAQNF</sequence>
<evidence type="ECO:0000256" key="4">
    <source>
        <dbReference type="ARBA" id="ARBA00023136"/>
    </source>
</evidence>
<name>A0ABR4HWR2_9EURO</name>
<comment type="caution">
    <text evidence="7">The sequence shown here is derived from an EMBL/GenBank/DDBJ whole genome shotgun (WGS) entry which is preliminary data.</text>
</comment>